<organism evidence="1">
    <name type="scientific">Moorena producens (strain JHB)</name>
    <dbReference type="NCBI Taxonomy" id="1454205"/>
    <lineage>
        <taxon>Bacteria</taxon>
        <taxon>Bacillati</taxon>
        <taxon>Cyanobacteriota</taxon>
        <taxon>Cyanophyceae</taxon>
        <taxon>Coleofasciculales</taxon>
        <taxon>Coleofasciculaceae</taxon>
        <taxon>Moorena</taxon>
    </lineage>
</organism>
<name>A0A9Q9UV88_MOOP1</name>
<sequence>MGRWGAGEMGNIFIAFIILTRYSKRYSKFLSYPDSRLPTPSVRLQSSN</sequence>
<protein>
    <submittedName>
        <fullName evidence="1">Uncharacterized protein</fullName>
    </submittedName>
</protein>
<dbReference type="Proteomes" id="UP000176944">
    <property type="component" value="Chromosome"/>
</dbReference>
<reference evidence="1" key="1">
    <citation type="journal article" date="2017" name="Proc. Natl. Acad. Sci. U.S.A.">
        <title>Comparative genomics uncovers the prolific and distinctive metabolic potential of the cyanobacterial genus Moorea.</title>
        <authorList>
            <person name="Leao T."/>
            <person name="Castelao G."/>
            <person name="Korobeynikov A."/>
            <person name="Monroe E.A."/>
            <person name="Podell S."/>
            <person name="Glukhov E."/>
            <person name="Allen E.E."/>
            <person name="Gerwick W.H."/>
            <person name="Gerwick L."/>
        </authorList>
    </citation>
    <scope>NUCLEOTIDE SEQUENCE</scope>
    <source>
        <strain evidence="1">JHB</strain>
    </source>
</reference>
<dbReference type="EMBL" id="CP017708">
    <property type="protein sequence ID" value="WAN68566.1"/>
    <property type="molecule type" value="Genomic_DNA"/>
</dbReference>
<proteinExistence type="predicted"/>
<accession>A0A9Q9UV88</accession>
<evidence type="ECO:0000313" key="1">
    <source>
        <dbReference type="EMBL" id="WAN68566.1"/>
    </source>
</evidence>
<gene>
    <name evidence="1" type="ORF">BJP36_40020</name>
</gene>
<dbReference type="AlphaFoldDB" id="A0A9Q9UV88"/>
<reference evidence="1" key="2">
    <citation type="submission" date="2022-10" db="EMBL/GenBank/DDBJ databases">
        <authorList>
            <person name="Ngo T.-E."/>
        </authorList>
    </citation>
    <scope>NUCLEOTIDE SEQUENCE</scope>
    <source>
        <strain evidence="1">JHB</strain>
    </source>
</reference>